<name>A0A6M0QAY8_9BACI</name>
<keyword evidence="4" id="KW-1185">Reference proteome</keyword>
<protein>
    <recommendedName>
        <fullName evidence="2">EfeO-type cupredoxin-like domain-containing protein</fullName>
    </recommendedName>
</protein>
<accession>A0A6M0QAY8</accession>
<feature type="transmembrane region" description="Helical" evidence="1">
    <location>
        <begin position="10"/>
        <end position="28"/>
    </location>
</feature>
<proteinExistence type="predicted"/>
<dbReference type="Pfam" id="PF13473">
    <property type="entry name" value="Cupredoxin_1"/>
    <property type="match status" value="1"/>
</dbReference>
<evidence type="ECO:0000259" key="2">
    <source>
        <dbReference type="Pfam" id="PF13473"/>
    </source>
</evidence>
<keyword evidence="1" id="KW-0812">Transmembrane</keyword>
<feature type="domain" description="EfeO-type cupredoxin-like" evidence="2">
    <location>
        <begin position="65"/>
        <end position="135"/>
    </location>
</feature>
<dbReference type="Gene3D" id="2.60.40.420">
    <property type="entry name" value="Cupredoxins - blue copper proteins"/>
    <property type="match status" value="1"/>
</dbReference>
<dbReference type="InterPro" id="IPR028096">
    <property type="entry name" value="EfeO_Cupredoxin"/>
</dbReference>
<evidence type="ECO:0000313" key="4">
    <source>
        <dbReference type="Proteomes" id="UP000481043"/>
    </source>
</evidence>
<comment type="caution">
    <text evidence="3">The sequence shown here is derived from an EMBL/GenBank/DDBJ whole genome shotgun (WGS) entry which is preliminary data.</text>
</comment>
<evidence type="ECO:0000313" key="3">
    <source>
        <dbReference type="EMBL" id="NEY72720.1"/>
    </source>
</evidence>
<reference evidence="3 4" key="1">
    <citation type="submission" date="2020-02" db="EMBL/GenBank/DDBJ databases">
        <title>Bacillus aquiflavi sp. nov., isolated from yellow water of strong flavor Chinese baijiu in Yibin region of China.</title>
        <authorList>
            <person name="Xie J."/>
        </authorList>
    </citation>
    <scope>NUCLEOTIDE SEQUENCE [LARGE SCALE GENOMIC DNA]</scope>
    <source>
        <strain evidence="3 4">SA4</strain>
    </source>
</reference>
<dbReference type="Proteomes" id="UP000481043">
    <property type="component" value="Unassembled WGS sequence"/>
</dbReference>
<dbReference type="AlphaFoldDB" id="A0A6M0QAY8"/>
<keyword evidence="1" id="KW-0472">Membrane</keyword>
<dbReference type="EMBL" id="JAAIWM010000004">
    <property type="protein sequence ID" value="NEY72720.1"/>
    <property type="molecule type" value="Genomic_DNA"/>
</dbReference>
<dbReference type="RefSeq" id="WP_163180170.1">
    <property type="nucleotide sequence ID" value="NZ_JAAIWM010000004.1"/>
</dbReference>
<evidence type="ECO:0000256" key="1">
    <source>
        <dbReference type="SAM" id="Phobius"/>
    </source>
</evidence>
<keyword evidence="1" id="KW-1133">Transmembrane helix</keyword>
<sequence>MRFLIVKRRWLIYTGLSLVLIMCSILFFRPNALPVDGNTDVEHDLYTFHMVTGEFSSKTENGGEIESYRWDPGTIVVPKGEEIKLSILGVNGKEHPFFIEGTNAKGVVKKGEETILTLKFSKEGTYRLICTAHPDKDHNGPMIGYIVVD</sequence>
<organism evidence="3 4">
    <name type="scientific">Bacillus mesophilus</name>
    <dbReference type="NCBI Taxonomy" id="1808955"/>
    <lineage>
        <taxon>Bacteria</taxon>
        <taxon>Bacillati</taxon>
        <taxon>Bacillota</taxon>
        <taxon>Bacilli</taxon>
        <taxon>Bacillales</taxon>
        <taxon>Bacillaceae</taxon>
        <taxon>Bacillus</taxon>
    </lineage>
</organism>
<dbReference type="SUPFAM" id="SSF49503">
    <property type="entry name" value="Cupredoxins"/>
    <property type="match status" value="1"/>
</dbReference>
<gene>
    <name evidence="3" type="ORF">G4D63_13365</name>
</gene>
<dbReference type="InterPro" id="IPR008972">
    <property type="entry name" value="Cupredoxin"/>
</dbReference>